<reference evidence="2 3" key="1">
    <citation type="journal article" date="2013" name="Curr. Biol.">
        <title>The Genome of the Foraminiferan Reticulomyxa filosa.</title>
        <authorList>
            <person name="Glockner G."/>
            <person name="Hulsmann N."/>
            <person name="Schleicher M."/>
            <person name="Noegel A.A."/>
            <person name="Eichinger L."/>
            <person name="Gallinger C."/>
            <person name="Pawlowski J."/>
            <person name="Sierra R."/>
            <person name="Euteneuer U."/>
            <person name="Pillet L."/>
            <person name="Moustafa A."/>
            <person name="Platzer M."/>
            <person name="Groth M."/>
            <person name="Szafranski K."/>
            <person name="Schliwa M."/>
        </authorList>
    </citation>
    <scope>NUCLEOTIDE SEQUENCE [LARGE SCALE GENOMIC DNA]</scope>
</reference>
<evidence type="ECO:0000313" key="3">
    <source>
        <dbReference type="Proteomes" id="UP000023152"/>
    </source>
</evidence>
<feature type="compositionally biased region" description="Pro residues" evidence="1">
    <location>
        <begin position="638"/>
        <end position="654"/>
    </location>
</feature>
<dbReference type="InterPro" id="IPR043928">
    <property type="entry name" value="DNVP"/>
</dbReference>
<dbReference type="Pfam" id="PF19060">
    <property type="entry name" value="DVNP"/>
    <property type="match status" value="1"/>
</dbReference>
<protein>
    <submittedName>
        <fullName evidence="2">Serine/threonine protein kinase</fullName>
    </submittedName>
</protein>
<dbReference type="GO" id="GO:0003677">
    <property type="term" value="F:DNA binding"/>
    <property type="evidence" value="ECO:0007669"/>
    <property type="project" value="InterPro"/>
</dbReference>
<gene>
    <name evidence="2" type="ORF">RFI_29294</name>
</gene>
<feature type="compositionally biased region" description="Gly residues" evidence="1">
    <location>
        <begin position="742"/>
        <end position="759"/>
    </location>
</feature>
<feature type="compositionally biased region" description="Basic and acidic residues" evidence="1">
    <location>
        <begin position="467"/>
        <end position="485"/>
    </location>
</feature>
<evidence type="ECO:0000313" key="2">
    <source>
        <dbReference type="EMBL" id="ETO08096.1"/>
    </source>
</evidence>
<keyword evidence="2" id="KW-0418">Kinase</keyword>
<name>X6M365_RETFI</name>
<feature type="region of interest" description="Disordered" evidence="1">
    <location>
        <begin position="969"/>
        <end position="1037"/>
    </location>
</feature>
<feature type="compositionally biased region" description="Pro residues" evidence="1">
    <location>
        <begin position="766"/>
        <end position="775"/>
    </location>
</feature>
<feature type="compositionally biased region" description="Acidic residues" evidence="1">
    <location>
        <begin position="449"/>
        <end position="466"/>
    </location>
</feature>
<dbReference type="EMBL" id="ASPP01025360">
    <property type="protein sequence ID" value="ETO08096.1"/>
    <property type="molecule type" value="Genomic_DNA"/>
</dbReference>
<dbReference type="GO" id="GO:0004674">
    <property type="term" value="F:protein serine/threonine kinase activity"/>
    <property type="evidence" value="ECO:0007669"/>
    <property type="project" value="UniProtKB-KW"/>
</dbReference>
<organism evidence="2 3">
    <name type="scientific">Reticulomyxa filosa</name>
    <dbReference type="NCBI Taxonomy" id="46433"/>
    <lineage>
        <taxon>Eukaryota</taxon>
        <taxon>Sar</taxon>
        <taxon>Rhizaria</taxon>
        <taxon>Retaria</taxon>
        <taxon>Foraminifera</taxon>
        <taxon>Monothalamids</taxon>
        <taxon>Reticulomyxidae</taxon>
        <taxon>Reticulomyxa</taxon>
    </lineage>
</organism>
<proteinExistence type="predicted"/>
<feature type="region of interest" description="Disordered" evidence="1">
    <location>
        <begin position="626"/>
        <end position="777"/>
    </location>
</feature>
<keyword evidence="2" id="KW-0808">Transferase</keyword>
<dbReference type="Proteomes" id="UP000023152">
    <property type="component" value="Unassembled WGS sequence"/>
</dbReference>
<sequence>MFVNKNLLYYIVKHSNDFVTRILDKYNVDEDEPAIADFCRIAIRANKFFMICMQQNITDEIRASVRALPIWADANNILDDTYSFYVQNAVKKALAFHLYRMNDILEMDTPVIFIPPVLMEDGDLQDKDLIEAIYDNIIGTPIFMEYLGNDDSKSPKDASIDYSAWMSEALQLVTAKYDNAPIGDFLGTFQGIVKKIQQSSETEHNKVIVWHCMVMTNIAQKKGLTEGIPNQLILTITKLNQEAEMYGLPASPYPYVTDEVDFFAVPWGDTMNEKTYLHHQDQYYNALDFAAFFVFADLQQKIVDHKTTLEDILYYYIVAVWNILYKVRTMENQAEVINDIGEFLSMAQEAEKMYTNSVMTSLSPEERKEIENLTSNFVESLKPGVVYYERITKSPPEIDLPRFRWTQDYAAGQTVIREGGRFTNYAGKIWDEVKAFEAKDDQEFSAGPETEEEPVSTYEEDEEDEESKYHVSTDEEFYTDPKGKDYNPTAHKPTARQQQVAAKQLLAIQKAPRLDLGKGMESDFAEDMEEASSESEKEPEDFMKTMKTKNLFQTEKAAAKKTRKKGFYDEDVLIDKNERRRQRMLESAVVGEANIPLSIRDPEAEKERLKINYSTRTKPGNFIESAKRFKPIQAPSMQPQPTPPYMRLPTPPPVTNTSIPLPPNLINRPMEDNFDPSRSGSIETTVSADDPDSDSPRPNIPKMAYANYPQSRPINPNNRRSSSLPNSSTNARQNERRWGTSGPNGGGGPPDDSGDGGGEFPSDPSLSPPSVPPSRVPEYNVQVYDLTEEGKLTDYIMRTSIAIDDYNDSGNIESIGLYNRSIAPGTEPNYNESHDTENFEIPELKYITYGPKSLDPKGLNIYAKNFKPPALENNNGDFLVPPENDIDEQFEEEIQNTSNRGNLDASVDAITSFLDNTNNISNRPNNIEIDYNEDSDEALIRFLDNNTSIPLAQVDLGASLAYLSDDNGRLPSSQARPSLAAGGAGGGGSDNRGNYIRPGRNNIPGPQGGPGPGGDGGDGGGGGGNGGGPNGNRPPVRRRRVPVQLQPGQYDLSRTLAKLVERVPPYVDSSLKKYPRLPNFESFFQEKRFRRMQDDRQIDAGFKLIAKLDRELTRSYEVFLLLMNAGAPLESIEMREIVGKLICLELYYFKFLTPANKRFQGQFYFFLADNPRIERKDSYYETLVFVPCGNPFLNTLANNHIMLKALQQKRKFKKPKFVRLTRLYKVGMSLHHSALRNTINECFYLYFARPPSSYAHDNYRQTLYKRFNALGSYQEVFDGVREKTKGGLSKNDLMLNKRGKVVSKKRHEIGLQRMEVLSKYKKPKKEKPEEKVAERQVKILRLY</sequence>
<feature type="compositionally biased region" description="Low complexity" evidence="1">
    <location>
        <begin position="709"/>
        <end position="732"/>
    </location>
</feature>
<keyword evidence="3" id="KW-1185">Reference proteome</keyword>
<accession>X6M365</accession>
<feature type="compositionally biased region" description="Gly residues" evidence="1">
    <location>
        <begin position="1006"/>
        <end position="1030"/>
    </location>
</feature>
<feature type="region of interest" description="Disordered" evidence="1">
    <location>
        <begin position="440"/>
        <end position="500"/>
    </location>
</feature>
<feature type="compositionally biased region" description="Polar residues" evidence="1">
    <location>
        <begin position="676"/>
        <end position="687"/>
    </location>
</feature>
<comment type="caution">
    <text evidence="2">The sequence shown here is derived from an EMBL/GenBank/DDBJ whole genome shotgun (WGS) entry which is preliminary data.</text>
</comment>
<evidence type="ECO:0000256" key="1">
    <source>
        <dbReference type="SAM" id="MobiDB-lite"/>
    </source>
</evidence>
<keyword evidence="2" id="KW-0723">Serine/threonine-protein kinase</keyword>
<dbReference type="GO" id="GO:0051276">
    <property type="term" value="P:chromosome organization"/>
    <property type="evidence" value="ECO:0007669"/>
    <property type="project" value="InterPro"/>
</dbReference>